<feature type="compositionally biased region" description="Low complexity" evidence="1">
    <location>
        <begin position="25"/>
        <end position="37"/>
    </location>
</feature>
<organism evidence="2">
    <name type="scientific">Kwoniella dejecticola CBS 10117</name>
    <dbReference type="NCBI Taxonomy" id="1296121"/>
    <lineage>
        <taxon>Eukaryota</taxon>
        <taxon>Fungi</taxon>
        <taxon>Dikarya</taxon>
        <taxon>Basidiomycota</taxon>
        <taxon>Agaricomycotina</taxon>
        <taxon>Tremellomycetes</taxon>
        <taxon>Tremellales</taxon>
        <taxon>Cryptococcaceae</taxon>
        <taxon>Kwoniella</taxon>
    </lineage>
</organism>
<dbReference type="InterPro" id="IPR028018">
    <property type="entry name" value="DUF4646"/>
</dbReference>
<dbReference type="EMBL" id="KI894028">
    <property type="protein sequence ID" value="OBR87898.1"/>
    <property type="molecule type" value="Genomic_DNA"/>
</dbReference>
<protein>
    <submittedName>
        <fullName evidence="2">Uncharacterized protein</fullName>
    </submittedName>
</protein>
<dbReference type="PRINTS" id="PR01217">
    <property type="entry name" value="PRICHEXTENSN"/>
</dbReference>
<feature type="region of interest" description="Disordered" evidence="1">
    <location>
        <begin position="248"/>
        <end position="419"/>
    </location>
</feature>
<dbReference type="OrthoDB" id="5314275at2759"/>
<feature type="region of interest" description="Disordered" evidence="1">
    <location>
        <begin position="734"/>
        <end position="759"/>
    </location>
</feature>
<feature type="compositionally biased region" description="Pro residues" evidence="1">
    <location>
        <begin position="386"/>
        <end position="398"/>
    </location>
</feature>
<gene>
    <name evidence="2" type="ORF">I303_02112</name>
</gene>
<feature type="region of interest" description="Disordered" evidence="1">
    <location>
        <begin position="1"/>
        <end position="235"/>
    </location>
</feature>
<dbReference type="STRING" id="1296121.A0A1A6ACX6"/>
<sequence>MAKKKKNTNANTEAPTTSKAPSTSEPADAETAAATAPDGERPPSQHHHHDHEHHHHHHSHYARSVDSEGNVKETKTEIVEIKEVKEIPADEVVVAESEKASIAPPKSKAASQSQSQSQVQSQSQQPSHVSVHTIKKTKSIAPPSAPPAQSTKAPTVKPPTIAPSVKPPSTKAPSVKAPPPGSPTPSHKSSKSAKSSHHQPEVIVNVTIPQPPPAAPPIIVQPPPPPTPSPAPPAPAEIVEEEVIDIQEKSVRGTPLVVPTEIPPTPKAPTVIAPTPKAPSIRSLAPPKSVKSKAPTVVEEPEEEVVEETKVVTTTTTTTTKKRPPSPPKTPQVISTDSHFVENIEPPPPPPSVTKSKSGKSSKPPPSAPPPALTIAPSAKSKRKSLPPPSVPVTPITPTPMKLPTLFKGSSGGGKKPMKVIETTTVEKIIVPLDSDGEEEVIVEEKDVIEEVDTAATTVGGATTKGIGGARSAALTATPGRRSGTKGGIRPIPMVDYQALIQSTPPPSIKKSFPSLPPATMTSSPSPQGPKTIVTYSAQLDRDSQGNGHLHARLRDHTGVVKDVDPTMPPASVIGSHPLPPTTYAQTSYTPATAPAPTIVPPAQGAKTIVTYSAQLDRDSQGNEHLHARLRDHTGAARDVDPTLPPMSVMGGQSQQAAPTTYAPAPTIAPTTAVTPAPPPVGPKTIVTLSAQLDRDSKGNEHLHAKMRDHTGAVKGLELDTGEGGGAGGLAVVETEKERKKREKKEKKEAEKLAKEEAKANANANPYRHVGGVVPPPKSERYAYPPAPTVIEQNAKERYANRFNNGQGGAPGSGFQGMGMGMGGGMGGMGPPYPPIAPALYPRPPPLVAQRPPMFGPPMMGMNPMMGMGMGMGGMGAMGMPMMGMGMPMGMSMPMATPIPGVVPGQPGMGYYNSMPGRFGRDMLGRGTQGPGIQPYRPPDPSALPPMPFGLPFIARPGQEGFDQYGRMLPPSLPEGWDGWGRPSVSTNPQLNVPGGAAGAGAPAAAPVAANAAGVPPDPTQTQTQQMPLSSGMYGSGSGSGPTSMSSTLSSRGTGRPDQPACFDRPPAKADSYFRYDQFEAFSLPCSSLNYPHQLHLPPELVSHDVNEEDWTRFIEDLTKEALQTARHPLHLHARGGRGTGPEPVFTEVIHSLLASWAVAFFSPRGIKIYAVSTMDGERILPAPIEPPMSKNGYRHAEEFSDEESDYDDYIPHHNHRYTGYSPSNSRDLYGFEDLSEEEEEREAQKRNMYLPRIERQYRKSEREIIKRREKRRNRREGELKLMNKRIGNWEIHFVCSTPTIWQKGARPRGYGEPVIRLTR</sequence>
<evidence type="ECO:0000313" key="2">
    <source>
        <dbReference type="EMBL" id="OBR87898.1"/>
    </source>
</evidence>
<dbReference type="VEuPathDB" id="FungiDB:I303_02112"/>
<feature type="region of interest" description="Disordered" evidence="1">
    <location>
        <begin position="470"/>
        <end position="491"/>
    </location>
</feature>
<reference evidence="2" key="1">
    <citation type="submission" date="2013-07" db="EMBL/GenBank/DDBJ databases">
        <title>The Genome Sequence of Cryptococcus dejecticola CBS10117.</title>
        <authorList>
            <consortium name="The Broad Institute Genome Sequencing Platform"/>
            <person name="Cuomo C."/>
            <person name="Litvintseva A."/>
            <person name="Chen Y."/>
            <person name="Heitman J."/>
            <person name="Sun S."/>
            <person name="Springer D."/>
            <person name="Dromer F."/>
            <person name="Young S.K."/>
            <person name="Zeng Q."/>
            <person name="Gargeya S."/>
            <person name="Fitzgerald M."/>
            <person name="Abouelleil A."/>
            <person name="Alvarado L."/>
            <person name="Berlin A.M."/>
            <person name="Chapman S.B."/>
            <person name="Dewar J."/>
            <person name="Goldberg J."/>
            <person name="Griggs A."/>
            <person name="Gujja S."/>
            <person name="Hansen M."/>
            <person name="Howarth C."/>
            <person name="Imamovic A."/>
            <person name="Larimer J."/>
            <person name="McCowan C."/>
            <person name="Murphy C."/>
            <person name="Pearson M."/>
            <person name="Priest M."/>
            <person name="Roberts A."/>
            <person name="Saif S."/>
            <person name="Shea T."/>
            <person name="Sykes S."/>
            <person name="Wortman J."/>
            <person name="Nusbaum C."/>
            <person name="Birren B."/>
        </authorList>
    </citation>
    <scope>NUCLEOTIDE SEQUENCE [LARGE SCALE GENOMIC DNA]</scope>
    <source>
        <strain evidence="2">CBS 10117</strain>
    </source>
</reference>
<feature type="compositionally biased region" description="Low complexity" evidence="1">
    <location>
        <begin position="8"/>
        <end position="17"/>
    </location>
</feature>
<feature type="compositionally biased region" description="Pro residues" evidence="1">
    <location>
        <begin position="363"/>
        <end position="372"/>
    </location>
</feature>
<name>A0A1A6ACX6_9TREE</name>
<proteinExistence type="predicted"/>
<feature type="compositionally biased region" description="Low complexity" evidence="1">
    <location>
        <begin position="100"/>
        <end position="131"/>
    </location>
</feature>
<feature type="compositionally biased region" description="Low complexity" evidence="1">
    <location>
        <begin position="139"/>
        <end position="155"/>
    </location>
</feature>
<feature type="region of interest" description="Disordered" evidence="1">
    <location>
        <begin position="976"/>
        <end position="1059"/>
    </location>
</feature>
<feature type="compositionally biased region" description="Low complexity" evidence="1">
    <location>
        <begin position="353"/>
        <end position="362"/>
    </location>
</feature>
<feature type="compositionally biased region" description="Pro residues" evidence="1">
    <location>
        <begin position="209"/>
        <end position="235"/>
    </location>
</feature>
<accession>A0A1A6ACX6</accession>
<dbReference type="Pfam" id="PF15496">
    <property type="entry name" value="DUF4646"/>
    <property type="match status" value="1"/>
</dbReference>
<feature type="region of interest" description="Disordered" evidence="1">
    <location>
        <begin position="505"/>
        <end position="532"/>
    </location>
</feature>
<feature type="compositionally biased region" description="Basic and acidic residues" evidence="1">
    <location>
        <begin position="63"/>
        <end position="88"/>
    </location>
</feature>
<evidence type="ECO:0000256" key="1">
    <source>
        <dbReference type="SAM" id="MobiDB-lite"/>
    </source>
</evidence>
<feature type="compositionally biased region" description="Basic residues" evidence="1">
    <location>
        <begin position="44"/>
        <end position="61"/>
    </location>
</feature>
<feature type="compositionally biased region" description="Basic and acidic residues" evidence="1">
    <location>
        <begin position="746"/>
        <end position="759"/>
    </location>
</feature>
<feature type="compositionally biased region" description="Low complexity" evidence="1">
    <location>
        <begin position="992"/>
        <end position="1033"/>
    </location>
</feature>
<feature type="compositionally biased region" description="Basic residues" evidence="1">
    <location>
        <begin position="188"/>
        <end position="197"/>
    </location>
</feature>
<feature type="compositionally biased region" description="Low complexity" evidence="1">
    <location>
        <begin position="1041"/>
        <end position="1057"/>
    </location>
</feature>